<name>A0A165Q566_9AGAM</name>
<dbReference type="GO" id="GO:0016747">
    <property type="term" value="F:acyltransferase activity, transferring groups other than amino-acyl groups"/>
    <property type="evidence" value="ECO:0007669"/>
    <property type="project" value="InterPro"/>
</dbReference>
<sequence length="179" mass="20012">MVFQPAETIFIRADCLTSIEEELDAAAKLFEKVMAEDDMTLALIGSDKTKAFAMHRAALGGAALAGEIYVCTHKDLGMVSAAIWFGPGREFYDSDEQREAGFNDLFRTFPQELQQWWLGYFLPKFSEATTKALGEEVKKDAWHLQLIAVLPEHQGKGIGTALVKPVFERVRLFYGLCCP</sequence>
<keyword evidence="3" id="KW-1185">Reference proteome</keyword>
<dbReference type="Gene3D" id="3.40.630.30">
    <property type="match status" value="1"/>
</dbReference>
<dbReference type="Pfam" id="PF00583">
    <property type="entry name" value="Acetyltransf_1"/>
    <property type="match status" value="1"/>
</dbReference>
<dbReference type="EMBL" id="KV425601">
    <property type="protein sequence ID" value="KZT21941.1"/>
    <property type="molecule type" value="Genomic_DNA"/>
</dbReference>
<dbReference type="PANTHER" id="PTHR42791:SF1">
    <property type="entry name" value="N-ACETYLTRANSFERASE DOMAIN-CONTAINING PROTEIN"/>
    <property type="match status" value="1"/>
</dbReference>
<dbReference type="OrthoDB" id="4738875at2759"/>
<dbReference type="InParanoid" id="A0A165Q566"/>
<reference evidence="2 3" key="1">
    <citation type="journal article" date="2016" name="Mol. Biol. Evol.">
        <title>Comparative Genomics of Early-Diverging Mushroom-Forming Fungi Provides Insights into the Origins of Lignocellulose Decay Capabilities.</title>
        <authorList>
            <person name="Nagy L.G."/>
            <person name="Riley R."/>
            <person name="Tritt A."/>
            <person name="Adam C."/>
            <person name="Daum C."/>
            <person name="Floudas D."/>
            <person name="Sun H."/>
            <person name="Yadav J.S."/>
            <person name="Pangilinan J."/>
            <person name="Larsson K.H."/>
            <person name="Matsuura K."/>
            <person name="Barry K."/>
            <person name="Labutti K."/>
            <person name="Kuo R."/>
            <person name="Ohm R.A."/>
            <person name="Bhattacharya S.S."/>
            <person name="Shirouzu T."/>
            <person name="Yoshinaga Y."/>
            <person name="Martin F.M."/>
            <person name="Grigoriev I.V."/>
            <person name="Hibbett D.S."/>
        </authorList>
    </citation>
    <scope>NUCLEOTIDE SEQUENCE [LARGE SCALE GENOMIC DNA]</scope>
    <source>
        <strain evidence="2 3">HHB14362 ss-1</strain>
    </source>
</reference>
<protein>
    <recommendedName>
        <fullName evidence="1">N-acetyltransferase domain-containing protein</fullName>
    </recommendedName>
</protein>
<dbReference type="AlphaFoldDB" id="A0A165Q566"/>
<feature type="domain" description="N-acetyltransferase" evidence="1">
    <location>
        <begin position="138"/>
        <end position="171"/>
    </location>
</feature>
<dbReference type="SUPFAM" id="SSF55729">
    <property type="entry name" value="Acyl-CoA N-acyltransferases (Nat)"/>
    <property type="match status" value="1"/>
</dbReference>
<proteinExistence type="predicted"/>
<evidence type="ECO:0000313" key="2">
    <source>
        <dbReference type="EMBL" id="KZT21941.1"/>
    </source>
</evidence>
<dbReference type="InterPro" id="IPR016181">
    <property type="entry name" value="Acyl_CoA_acyltransferase"/>
</dbReference>
<dbReference type="PANTHER" id="PTHR42791">
    <property type="entry name" value="GNAT FAMILY ACETYLTRANSFERASE"/>
    <property type="match status" value="1"/>
</dbReference>
<dbReference type="CDD" id="cd04301">
    <property type="entry name" value="NAT_SF"/>
    <property type="match status" value="1"/>
</dbReference>
<evidence type="ECO:0000259" key="1">
    <source>
        <dbReference type="Pfam" id="PF00583"/>
    </source>
</evidence>
<gene>
    <name evidence="2" type="ORF">NEOLEDRAFT_1072725</name>
</gene>
<dbReference type="InterPro" id="IPR000182">
    <property type="entry name" value="GNAT_dom"/>
</dbReference>
<organism evidence="2 3">
    <name type="scientific">Neolentinus lepideus HHB14362 ss-1</name>
    <dbReference type="NCBI Taxonomy" id="1314782"/>
    <lineage>
        <taxon>Eukaryota</taxon>
        <taxon>Fungi</taxon>
        <taxon>Dikarya</taxon>
        <taxon>Basidiomycota</taxon>
        <taxon>Agaricomycotina</taxon>
        <taxon>Agaricomycetes</taxon>
        <taxon>Gloeophyllales</taxon>
        <taxon>Gloeophyllaceae</taxon>
        <taxon>Neolentinus</taxon>
    </lineage>
</organism>
<accession>A0A165Q566</accession>
<dbReference type="InterPro" id="IPR052523">
    <property type="entry name" value="Trichothecene_AcTrans"/>
</dbReference>
<dbReference type="Proteomes" id="UP000076761">
    <property type="component" value="Unassembled WGS sequence"/>
</dbReference>
<dbReference type="STRING" id="1314782.A0A165Q566"/>
<evidence type="ECO:0000313" key="3">
    <source>
        <dbReference type="Proteomes" id="UP000076761"/>
    </source>
</evidence>